<keyword evidence="1" id="KW-0472">Membrane</keyword>
<reference evidence="2" key="1">
    <citation type="submission" date="2020-03" db="EMBL/GenBank/DDBJ databases">
        <title>The deep terrestrial virosphere.</title>
        <authorList>
            <person name="Holmfeldt K."/>
            <person name="Nilsson E."/>
            <person name="Simone D."/>
            <person name="Lopez-Fernandez M."/>
            <person name="Wu X."/>
            <person name="de Brujin I."/>
            <person name="Lundin D."/>
            <person name="Andersson A."/>
            <person name="Bertilsson S."/>
            <person name="Dopson M."/>
        </authorList>
    </citation>
    <scope>NUCLEOTIDE SEQUENCE</scope>
    <source>
        <strain evidence="2">MM415B03522</strain>
    </source>
</reference>
<keyword evidence="1" id="KW-0812">Transmembrane</keyword>
<feature type="transmembrane region" description="Helical" evidence="1">
    <location>
        <begin position="6"/>
        <end position="30"/>
    </location>
</feature>
<proteinExistence type="predicted"/>
<evidence type="ECO:0000313" key="2">
    <source>
        <dbReference type="EMBL" id="QJA90888.1"/>
    </source>
</evidence>
<sequence>MNQDEADIIAFYVGATTIISILILLVFICYNTTINVNKAVEAYDKSCDCREFDMGDGNIVKDCFCPTRPDLFEKEMELSQ</sequence>
<accession>A0A6M3LCR6</accession>
<name>A0A6M3LCR6_9ZZZZ</name>
<organism evidence="2">
    <name type="scientific">viral metagenome</name>
    <dbReference type="NCBI Taxonomy" id="1070528"/>
    <lineage>
        <taxon>unclassified sequences</taxon>
        <taxon>metagenomes</taxon>
        <taxon>organismal metagenomes</taxon>
    </lineage>
</organism>
<evidence type="ECO:0000256" key="1">
    <source>
        <dbReference type="SAM" id="Phobius"/>
    </source>
</evidence>
<gene>
    <name evidence="2" type="ORF">MM415B03522_0002</name>
</gene>
<dbReference type="AlphaFoldDB" id="A0A6M3LCR6"/>
<dbReference type="EMBL" id="MT142946">
    <property type="protein sequence ID" value="QJA90888.1"/>
    <property type="molecule type" value="Genomic_DNA"/>
</dbReference>
<protein>
    <submittedName>
        <fullName evidence="2">Uncharacterized protein</fullName>
    </submittedName>
</protein>
<keyword evidence="1" id="KW-1133">Transmembrane helix</keyword>